<dbReference type="InterPro" id="IPR015168">
    <property type="entry name" value="SsuA/THI5"/>
</dbReference>
<feature type="chain" id="PRO_5045230072" evidence="4">
    <location>
        <begin position="27"/>
        <end position="328"/>
    </location>
</feature>
<keyword evidence="3 4" id="KW-0732">Signal</keyword>
<reference evidence="6 7" key="1">
    <citation type="submission" date="2023-03" db="EMBL/GenBank/DDBJ databases">
        <title>Isolation and description of six Streptomyces strains from soil environments, able to metabolize different microbial glucans.</title>
        <authorList>
            <person name="Widen T."/>
            <person name="Larsbrink J."/>
        </authorList>
    </citation>
    <scope>NUCLEOTIDE SEQUENCE [LARGE SCALE GENOMIC DNA]</scope>
    <source>
        <strain evidence="6 7">Mut1</strain>
    </source>
</reference>
<accession>A0ABY9HSP7</accession>
<dbReference type="Gene3D" id="3.40.190.10">
    <property type="entry name" value="Periplasmic binding protein-like II"/>
    <property type="match status" value="2"/>
</dbReference>
<evidence type="ECO:0000256" key="3">
    <source>
        <dbReference type="ARBA" id="ARBA00022729"/>
    </source>
</evidence>
<dbReference type="SUPFAM" id="SSF53850">
    <property type="entry name" value="Periplasmic binding protein-like II"/>
    <property type="match status" value="1"/>
</dbReference>
<dbReference type="RefSeq" id="WP_306059913.1">
    <property type="nucleotide sequence ID" value="NZ_CP120997.1"/>
</dbReference>
<dbReference type="Pfam" id="PF09084">
    <property type="entry name" value="NMT1"/>
    <property type="match status" value="1"/>
</dbReference>
<evidence type="ECO:0000256" key="4">
    <source>
        <dbReference type="SAM" id="SignalP"/>
    </source>
</evidence>
<organism evidence="6 7">
    <name type="scientific">Streptomyces castrisilvae</name>
    <dbReference type="NCBI Taxonomy" id="3033811"/>
    <lineage>
        <taxon>Bacteria</taxon>
        <taxon>Bacillati</taxon>
        <taxon>Actinomycetota</taxon>
        <taxon>Actinomycetes</taxon>
        <taxon>Kitasatosporales</taxon>
        <taxon>Streptomycetaceae</taxon>
        <taxon>Streptomyces</taxon>
    </lineage>
</organism>
<comment type="similarity">
    <text evidence="2">Belongs to the bacterial solute-binding protein SsuA/TauA family.</text>
</comment>
<evidence type="ECO:0000313" key="7">
    <source>
        <dbReference type="Proteomes" id="UP001239522"/>
    </source>
</evidence>
<dbReference type="PANTHER" id="PTHR30024">
    <property type="entry name" value="ALIPHATIC SULFONATES-BINDING PROTEIN-RELATED"/>
    <property type="match status" value="1"/>
</dbReference>
<evidence type="ECO:0000313" key="6">
    <source>
        <dbReference type="EMBL" id="WLQ37582.1"/>
    </source>
</evidence>
<dbReference type="PANTHER" id="PTHR30024:SF47">
    <property type="entry name" value="TAURINE-BINDING PERIPLASMIC PROTEIN"/>
    <property type="match status" value="1"/>
</dbReference>
<dbReference type="EMBL" id="CP120997">
    <property type="protein sequence ID" value="WLQ37582.1"/>
    <property type="molecule type" value="Genomic_DNA"/>
</dbReference>
<proteinExistence type="inferred from homology"/>
<feature type="domain" description="SsuA/THI5-like" evidence="5">
    <location>
        <begin position="54"/>
        <end position="271"/>
    </location>
</feature>
<feature type="signal peptide" evidence="4">
    <location>
        <begin position="1"/>
        <end position="26"/>
    </location>
</feature>
<sequence length="328" mass="34241">MSFIARKHRLMIASSCVVLGLTAVTACGGSQGGAAASSKSGITEIKLGTMPVIDVAPVRLGIEKGFFSKRDLKITMQDAQGGAVIVPAVVSGGYQFGYSNIVSLLVARAEKLPVKMVSVGARASDDVSEDGSGQLLTSDPEVKKAGDLKGKKVAVNTLKGLSEVAVRTGLEKYGVKAGDVELVEVPIPNMQTAIEKGQVSAALIGEPFTTTAKADGARALPVSYASLGKLSPFAGWFTSEQYAAANPEVVSRFKAALQESLTYAEDHPDEARAVLKTYLKLKPGVSEKVTLPGWDPATDAAEMKPLAQYTVDAGLIKNTDALDSLLAK</sequence>
<keyword evidence="7" id="KW-1185">Reference proteome</keyword>
<comment type="subcellular location">
    <subcellularLocation>
        <location evidence="1">Periplasm</location>
    </subcellularLocation>
</comment>
<dbReference type="PROSITE" id="PS51257">
    <property type="entry name" value="PROKAR_LIPOPROTEIN"/>
    <property type="match status" value="1"/>
</dbReference>
<evidence type="ECO:0000256" key="1">
    <source>
        <dbReference type="ARBA" id="ARBA00004418"/>
    </source>
</evidence>
<protein>
    <submittedName>
        <fullName evidence="6">ABC transporter substrate-binding protein</fullName>
    </submittedName>
</protein>
<name>A0ABY9HSP7_9ACTN</name>
<evidence type="ECO:0000256" key="2">
    <source>
        <dbReference type="ARBA" id="ARBA00010742"/>
    </source>
</evidence>
<evidence type="ECO:0000259" key="5">
    <source>
        <dbReference type="Pfam" id="PF09084"/>
    </source>
</evidence>
<dbReference type="Proteomes" id="UP001239522">
    <property type="component" value="Chromosome"/>
</dbReference>
<gene>
    <name evidence="6" type="ORF">P8A18_30925</name>
</gene>